<dbReference type="SUPFAM" id="SSF54719">
    <property type="entry name" value="Fe,Mn superoxide dismutase (SOD), C-terminal domain"/>
    <property type="match status" value="1"/>
</dbReference>
<evidence type="ECO:0000259" key="11">
    <source>
        <dbReference type="Pfam" id="PF00081"/>
    </source>
</evidence>
<evidence type="ECO:0000256" key="8">
    <source>
        <dbReference type="ARBA" id="ARBA00023211"/>
    </source>
</evidence>
<reference evidence="13 14" key="1">
    <citation type="submission" date="2024-01" db="EMBL/GenBank/DDBJ databases">
        <title>A draft genome for a cacao thread blight-causing isolate of Paramarasmius palmivorus.</title>
        <authorList>
            <person name="Baruah I.K."/>
            <person name="Bukari Y."/>
            <person name="Amoako-Attah I."/>
            <person name="Meinhardt L.W."/>
            <person name="Bailey B.A."/>
            <person name="Cohen S.P."/>
        </authorList>
    </citation>
    <scope>NUCLEOTIDE SEQUENCE [LARGE SCALE GENOMIC DNA]</scope>
    <source>
        <strain evidence="13 14">GH-12</strain>
    </source>
</reference>
<dbReference type="InterPro" id="IPR019833">
    <property type="entry name" value="Mn/Fe_SOD_BS"/>
</dbReference>
<dbReference type="Proteomes" id="UP001383192">
    <property type="component" value="Unassembled WGS sequence"/>
</dbReference>
<organism evidence="13 14">
    <name type="scientific">Paramarasmius palmivorus</name>
    <dbReference type="NCBI Taxonomy" id="297713"/>
    <lineage>
        <taxon>Eukaryota</taxon>
        <taxon>Fungi</taxon>
        <taxon>Dikarya</taxon>
        <taxon>Basidiomycota</taxon>
        <taxon>Agaricomycotina</taxon>
        <taxon>Agaricomycetes</taxon>
        <taxon>Agaricomycetidae</taxon>
        <taxon>Agaricales</taxon>
        <taxon>Marasmiineae</taxon>
        <taxon>Marasmiaceae</taxon>
        <taxon>Paramarasmius</taxon>
    </lineage>
</organism>
<dbReference type="PANTHER" id="PTHR11404">
    <property type="entry name" value="SUPEROXIDE DISMUTASE 2"/>
    <property type="match status" value="1"/>
</dbReference>
<name>A0AAW0CML0_9AGAR</name>
<dbReference type="InterPro" id="IPR019832">
    <property type="entry name" value="Mn/Fe_SOD_C"/>
</dbReference>
<dbReference type="EMBL" id="JAYKXP010000038">
    <property type="protein sequence ID" value="KAK7040108.1"/>
    <property type="molecule type" value="Genomic_DNA"/>
</dbReference>
<dbReference type="PRINTS" id="PR01703">
    <property type="entry name" value="MNSODISMTASE"/>
</dbReference>
<evidence type="ECO:0000259" key="12">
    <source>
        <dbReference type="Pfam" id="PF02777"/>
    </source>
</evidence>
<evidence type="ECO:0000256" key="10">
    <source>
        <dbReference type="SAM" id="MobiDB-lite"/>
    </source>
</evidence>
<dbReference type="EC" id="1.15.1.1" evidence="3"/>
<accession>A0AAW0CML0</accession>
<feature type="region of interest" description="Disordered" evidence="10">
    <location>
        <begin position="308"/>
        <end position="361"/>
    </location>
</feature>
<dbReference type="InterPro" id="IPR036314">
    <property type="entry name" value="SOD_C_sf"/>
</dbReference>
<dbReference type="PROSITE" id="PS00088">
    <property type="entry name" value="SOD_MN"/>
    <property type="match status" value="1"/>
</dbReference>
<sequence length="361" mass="40005">MFALARNALRPSLARTFAAPSTAASLHTLPELPYAYNALEPHISEEIMKLHHQKHHQTYVNGLNAAEESYAKAPSTKERIALQTALKFNGGGHINHSLFWKNLAPASGDGGKLADGPLKQAIERDFGSVENFKKSFNAKTAAIQGSGWGWLGYNQTTKKLEIVTTANQDPLLSHEPIIGVDIWEHAFYLQYKNVKPDYLNAIWNVINFKEAEKRFLEASHDLELFSINHLHSLASTSKPSQKHLIMSGSGAMQSKVGNSQVYNDGDQRTTKGTVTDQRERFEFAPPNAHSEIDSKDERSLANRLAAAESHEIDNLSNKTKDTVHDPLEPARSHGNEPSKGAKIDAELKAEEEELLERKGKA</sequence>
<evidence type="ECO:0000256" key="2">
    <source>
        <dbReference type="ARBA" id="ARBA00008714"/>
    </source>
</evidence>
<comment type="catalytic activity">
    <reaction evidence="9">
        <text>2 superoxide + 2 H(+) = H2O2 + O2</text>
        <dbReference type="Rhea" id="RHEA:20696"/>
        <dbReference type="ChEBI" id="CHEBI:15378"/>
        <dbReference type="ChEBI" id="CHEBI:15379"/>
        <dbReference type="ChEBI" id="CHEBI:16240"/>
        <dbReference type="ChEBI" id="CHEBI:18421"/>
        <dbReference type="EC" id="1.15.1.1"/>
    </reaction>
</comment>
<evidence type="ECO:0000256" key="6">
    <source>
        <dbReference type="ARBA" id="ARBA00022862"/>
    </source>
</evidence>
<proteinExistence type="inferred from homology"/>
<evidence type="ECO:0000256" key="3">
    <source>
        <dbReference type="ARBA" id="ARBA00012682"/>
    </source>
</evidence>
<dbReference type="InterPro" id="IPR019831">
    <property type="entry name" value="Mn/Fe_SOD_N"/>
</dbReference>
<dbReference type="AlphaFoldDB" id="A0AAW0CML0"/>
<gene>
    <name evidence="13" type="primary">SOD2_2</name>
    <name evidence="13" type="ORF">VNI00_009913</name>
</gene>
<dbReference type="SUPFAM" id="SSF46609">
    <property type="entry name" value="Fe,Mn superoxide dismutase (SOD), N-terminal domain"/>
    <property type="match status" value="1"/>
</dbReference>
<dbReference type="Gene3D" id="3.55.40.20">
    <property type="entry name" value="Iron/manganese superoxide dismutase, C-terminal domain"/>
    <property type="match status" value="1"/>
</dbReference>
<evidence type="ECO:0000256" key="9">
    <source>
        <dbReference type="ARBA" id="ARBA00049204"/>
    </source>
</evidence>
<keyword evidence="8" id="KW-0464">Manganese</keyword>
<dbReference type="GO" id="GO:0004784">
    <property type="term" value="F:superoxide dismutase activity"/>
    <property type="evidence" value="ECO:0007669"/>
    <property type="project" value="UniProtKB-EC"/>
</dbReference>
<keyword evidence="7 13" id="KW-0560">Oxidoreductase</keyword>
<evidence type="ECO:0000313" key="13">
    <source>
        <dbReference type="EMBL" id="KAK7040108.1"/>
    </source>
</evidence>
<dbReference type="GO" id="GO:0005739">
    <property type="term" value="C:mitochondrion"/>
    <property type="evidence" value="ECO:0007669"/>
    <property type="project" value="TreeGrafter"/>
</dbReference>
<evidence type="ECO:0000256" key="4">
    <source>
        <dbReference type="ARBA" id="ARBA00014518"/>
    </source>
</evidence>
<dbReference type="Pfam" id="PF02777">
    <property type="entry name" value="Sod_Fe_C"/>
    <property type="match status" value="1"/>
</dbReference>
<dbReference type="InterPro" id="IPR036324">
    <property type="entry name" value="Mn/Fe_SOD_N_sf"/>
</dbReference>
<dbReference type="GO" id="GO:0030145">
    <property type="term" value="F:manganese ion binding"/>
    <property type="evidence" value="ECO:0007669"/>
    <property type="project" value="TreeGrafter"/>
</dbReference>
<comment type="cofactor">
    <cofactor evidence="1">
        <name>Mn(2+)</name>
        <dbReference type="ChEBI" id="CHEBI:29035"/>
    </cofactor>
</comment>
<feature type="domain" description="Manganese/iron superoxide dismutase C-terminal" evidence="12">
    <location>
        <begin position="115"/>
        <end position="214"/>
    </location>
</feature>
<feature type="region of interest" description="Disordered" evidence="10">
    <location>
        <begin position="255"/>
        <end position="277"/>
    </location>
</feature>
<dbReference type="InterPro" id="IPR050265">
    <property type="entry name" value="Fe/Mn_Superoxide_Dismutase"/>
</dbReference>
<comment type="similarity">
    <text evidence="2">Belongs to the iron/manganese superoxide dismutase family.</text>
</comment>
<dbReference type="Gene3D" id="1.10.287.990">
    <property type="entry name" value="Fe,Mn superoxide dismutase (SOD) domain"/>
    <property type="match status" value="1"/>
</dbReference>
<keyword evidence="5" id="KW-0479">Metal-binding</keyword>
<evidence type="ECO:0000313" key="14">
    <source>
        <dbReference type="Proteomes" id="UP001383192"/>
    </source>
</evidence>
<evidence type="ECO:0000256" key="7">
    <source>
        <dbReference type="ARBA" id="ARBA00023002"/>
    </source>
</evidence>
<evidence type="ECO:0000256" key="1">
    <source>
        <dbReference type="ARBA" id="ARBA00001936"/>
    </source>
</evidence>
<evidence type="ECO:0000256" key="5">
    <source>
        <dbReference type="ARBA" id="ARBA00022723"/>
    </source>
</evidence>
<dbReference type="Pfam" id="PF00081">
    <property type="entry name" value="Sod_Fe_N"/>
    <property type="match status" value="1"/>
</dbReference>
<keyword evidence="6" id="KW-0049">Antioxidant</keyword>
<feature type="domain" description="Manganese/iron superoxide dismutase N-terminal" evidence="11">
    <location>
        <begin position="27"/>
        <end position="104"/>
    </location>
</feature>
<dbReference type="PANTHER" id="PTHR11404:SF6">
    <property type="entry name" value="SUPEROXIDE DISMUTASE [MN], MITOCHONDRIAL"/>
    <property type="match status" value="1"/>
</dbReference>
<dbReference type="InterPro" id="IPR001189">
    <property type="entry name" value="Mn/Fe_SOD"/>
</dbReference>
<feature type="compositionally biased region" description="Basic and acidic residues" evidence="10">
    <location>
        <begin position="308"/>
        <end position="348"/>
    </location>
</feature>
<dbReference type="FunFam" id="1.10.287.990:FF:000001">
    <property type="entry name" value="Superoxide dismutase"/>
    <property type="match status" value="1"/>
</dbReference>
<keyword evidence="14" id="KW-1185">Reference proteome</keyword>
<dbReference type="FunFam" id="3.55.40.20:FF:000002">
    <property type="entry name" value="Superoxide dismutase"/>
    <property type="match status" value="1"/>
</dbReference>
<comment type="caution">
    <text evidence="13">The sequence shown here is derived from an EMBL/GenBank/DDBJ whole genome shotgun (WGS) entry which is preliminary data.</text>
</comment>
<protein>
    <recommendedName>
        <fullName evidence="4">Superoxide dismutase [Mn], mitochondrial</fullName>
        <ecNumber evidence="3">1.15.1.1</ecNumber>
    </recommendedName>
</protein>